<dbReference type="OrthoDB" id="1437755at2"/>
<keyword evidence="3" id="KW-1185">Reference proteome</keyword>
<evidence type="ECO:0000259" key="1">
    <source>
        <dbReference type="Pfam" id="PF14534"/>
    </source>
</evidence>
<evidence type="ECO:0000313" key="3">
    <source>
        <dbReference type="Proteomes" id="UP000245762"/>
    </source>
</evidence>
<name>A0A316KZJ6_9FLAO</name>
<dbReference type="InterPro" id="IPR011944">
    <property type="entry name" value="Steroid_delta5-4_isomerase"/>
</dbReference>
<sequence length="173" mass="20297">MKKTFKAILILGLCICSCKKSLTSSNQNLITNDSLQLVELILDREQAMIKKDVDLVMSQFSDDATWINSQGYLFEGKRELGKFHSMFFENDSLNYYYEIGIPKIRFLDHNSALAYYSWKMFWIKKENPADTTFKEIGLMTLNAQKEKGKWQWTAITNQHTPWFFNEVKPVQIE</sequence>
<dbReference type="AlphaFoldDB" id="A0A316KZJ6"/>
<protein>
    <recommendedName>
        <fullName evidence="1">DUF4440 domain-containing protein</fullName>
    </recommendedName>
</protein>
<dbReference type="SUPFAM" id="SSF54427">
    <property type="entry name" value="NTF2-like"/>
    <property type="match status" value="1"/>
</dbReference>
<reference evidence="2 3" key="1">
    <citation type="submission" date="2018-05" db="EMBL/GenBank/DDBJ databases">
        <title>Complete genome sequence of Flagellimonas aquimarina ECD12 isolated from seaweed Ecklonia cava.</title>
        <authorList>
            <person name="Choi S."/>
            <person name="Seong C."/>
        </authorList>
    </citation>
    <scope>NUCLEOTIDE SEQUENCE [LARGE SCALE GENOMIC DNA]</scope>
    <source>
        <strain evidence="2 3">ECD12</strain>
    </source>
</reference>
<dbReference type="Gene3D" id="3.10.450.50">
    <property type="match status" value="1"/>
</dbReference>
<dbReference type="Pfam" id="PF14534">
    <property type="entry name" value="DUF4440"/>
    <property type="match status" value="1"/>
</dbReference>
<proteinExistence type="predicted"/>
<dbReference type="EMBL" id="QGEG01000001">
    <property type="protein sequence ID" value="PWL39632.1"/>
    <property type="molecule type" value="Genomic_DNA"/>
</dbReference>
<gene>
    <name evidence="2" type="ORF">DKG77_02025</name>
</gene>
<dbReference type="NCBIfam" id="TIGR02246">
    <property type="entry name" value="SgcJ/EcaC family oxidoreductase"/>
    <property type="match status" value="1"/>
</dbReference>
<comment type="caution">
    <text evidence="2">The sequence shown here is derived from an EMBL/GenBank/DDBJ whole genome shotgun (WGS) entry which is preliminary data.</text>
</comment>
<evidence type="ECO:0000313" key="2">
    <source>
        <dbReference type="EMBL" id="PWL39632.1"/>
    </source>
</evidence>
<organism evidence="2 3">
    <name type="scientific">Flagellimonas aquimarina</name>
    <dbReference type="NCBI Taxonomy" id="2201895"/>
    <lineage>
        <taxon>Bacteria</taxon>
        <taxon>Pseudomonadati</taxon>
        <taxon>Bacteroidota</taxon>
        <taxon>Flavobacteriia</taxon>
        <taxon>Flavobacteriales</taxon>
        <taxon>Flavobacteriaceae</taxon>
        <taxon>Flagellimonas</taxon>
    </lineage>
</organism>
<dbReference type="Proteomes" id="UP000245762">
    <property type="component" value="Unassembled WGS sequence"/>
</dbReference>
<feature type="domain" description="DUF4440" evidence="1">
    <location>
        <begin position="39"/>
        <end position="151"/>
    </location>
</feature>
<dbReference type="InterPro" id="IPR032710">
    <property type="entry name" value="NTF2-like_dom_sf"/>
</dbReference>
<dbReference type="InterPro" id="IPR027843">
    <property type="entry name" value="DUF4440"/>
</dbReference>
<dbReference type="RefSeq" id="WP_109659695.1">
    <property type="nucleotide sequence ID" value="NZ_QGEG01000001.1"/>
</dbReference>
<accession>A0A316KZJ6</accession>